<feature type="region of interest" description="Disordered" evidence="1">
    <location>
        <begin position="770"/>
        <end position="811"/>
    </location>
</feature>
<feature type="compositionally biased region" description="Basic residues" evidence="1">
    <location>
        <begin position="770"/>
        <end position="782"/>
    </location>
</feature>
<reference evidence="2 3" key="2">
    <citation type="journal article" date="2012" name="Proc. Natl. Acad. Sci. U.S.A.">
        <title>Antigenic diversity is generated by distinct evolutionary mechanisms in African trypanosome species.</title>
        <authorList>
            <person name="Jackson A.P."/>
            <person name="Berry A."/>
            <person name="Aslett M."/>
            <person name="Allison H.C."/>
            <person name="Burton P."/>
            <person name="Vavrova-Anderson J."/>
            <person name="Brown R."/>
            <person name="Browne H."/>
            <person name="Corton N."/>
            <person name="Hauser H."/>
            <person name="Gamble J."/>
            <person name="Gilderthorp R."/>
            <person name="Marcello L."/>
            <person name="McQuillan J."/>
            <person name="Otto T.D."/>
            <person name="Quail M.A."/>
            <person name="Sanders M.J."/>
            <person name="van Tonder A."/>
            <person name="Ginger M.L."/>
            <person name="Field M.C."/>
            <person name="Barry J.D."/>
            <person name="Hertz-Fowler C."/>
            <person name="Berriman M."/>
        </authorList>
    </citation>
    <scope>NUCLEOTIDE SEQUENCE [LARGE SCALE GENOMIC DNA]</scope>
    <source>
        <strain evidence="2 3">IL3000</strain>
    </source>
</reference>
<feature type="region of interest" description="Disordered" evidence="1">
    <location>
        <begin position="967"/>
        <end position="986"/>
    </location>
</feature>
<feature type="region of interest" description="Disordered" evidence="1">
    <location>
        <begin position="839"/>
        <end position="886"/>
    </location>
</feature>
<reference evidence="3" key="1">
    <citation type="submission" date="2011-07" db="EMBL/GenBank/DDBJ databases">
        <title>Divergent evolution of antigenic variation in African trypanosomes.</title>
        <authorList>
            <person name="Jackson A.P."/>
            <person name="Berry A."/>
            <person name="Allison H.C."/>
            <person name="Burton P."/>
            <person name="Anderson J."/>
            <person name="Aslett M."/>
            <person name="Brown R."/>
            <person name="Corton N."/>
            <person name="Harris D."/>
            <person name="Hauser H."/>
            <person name="Gamble J."/>
            <person name="Gilderthorp R."/>
            <person name="McQuillan J."/>
            <person name="Quail M.A."/>
            <person name="Sanders M."/>
            <person name="Van Tonder A."/>
            <person name="Ginger M.L."/>
            <person name="Donelson J.E."/>
            <person name="Field M.C."/>
            <person name="Barry J.D."/>
            <person name="Berriman M."/>
            <person name="Hertz-Fowler C."/>
        </authorList>
    </citation>
    <scope>NUCLEOTIDE SEQUENCE [LARGE SCALE GENOMIC DNA]</scope>
    <source>
        <strain evidence="3">IL3000</strain>
    </source>
</reference>
<feature type="compositionally biased region" description="Basic and acidic residues" evidence="1">
    <location>
        <begin position="676"/>
        <end position="685"/>
    </location>
</feature>
<dbReference type="AlphaFoldDB" id="F9WDB3"/>
<dbReference type="OMA" id="PLMSRWR"/>
<organism evidence="2 3">
    <name type="scientific">Trypanosoma congolense (strain IL3000)</name>
    <dbReference type="NCBI Taxonomy" id="1068625"/>
    <lineage>
        <taxon>Eukaryota</taxon>
        <taxon>Discoba</taxon>
        <taxon>Euglenozoa</taxon>
        <taxon>Kinetoplastea</taxon>
        <taxon>Metakinetoplastina</taxon>
        <taxon>Trypanosomatida</taxon>
        <taxon>Trypanosomatidae</taxon>
        <taxon>Trypanosoma</taxon>
        <taxon>Nannomonas</taxon>
    </lineage>
</organism>
<dbReference type="EMBL" id="CAEQ01001849">
    <property type="protein sequence ID" value="CCD15266.1"/>
    <property type="molecule type" value="Genomic_DNA"/>
</dbReference>
<comment type="caution">
    <text evidence="2">The sequence shown here is derived from an EMBL/GenBank/DDBJ whole genome shotgun (WGS) entry which is preliminary data.</text>
</comment>
<keyword evidence="3" id="KW-1185">Reference proteome</keyword>
<feature type="region of interest" description="Disordered" evidence="1">
    <location>
        <begin position="676"/>
        <end position="699"/>
    </location>
</feature>
<evidence type="ECO:0000313" key="3">
    <source>
        <dbReference type="Proteomes" id="UP000000702"/>
    </source>
</evidence>
<accession>F9WDB3</accession>
<gene>
    <name evidence="2" type="ORF">TCIL3000_0_58010</name>
</gene>
<evidence type="ECO:0000256" key="1">
    <source>
        <dbReference type="SAM" id="MobiDB-lite"/>
    </source>
</evidence>
<dbReference type="VEuPathDB" id="TriTrypDB:TcIL3000_0_58010"/>
<feature type="compositionally biased region" description="Polar residues" evidence="1">
    <location>
        <begin position="41"/>
        <end position="52"/>
    </location>
</feature>
<evidence type="ECO:0000313" key="2">
    <source>
        <dbReference type="EMBL" id="CCD15266.1"/>
    </source>
</evidence>
<dbReference type="Proteomes" id="UP000000702">
    <property type="component" value="Unassembled WGS sequence"/>
</dbReference>
<feature type="compositionally biased region" description="Basic and acidic residues" evidence="1">
    <location>
        <begin position="839"/>
        <end position="865"/>
    </location>
</feature>
<feature type="region of interest" description="Disordered" evidence="1">
    <location>
        <begin position="1"/>
        <end position="52"/>
    </location>
</feature>
<proteinExistence type="predicted"/>
<name>F9WDB3_TRYCI</name>
<feature type="compositionally biased region" description="Polar residues" evidence="1">
    <location>
        <begin position="14"/>
        <end position="32"/>
    </location>
</feature>
<sequence>MSRAAKELHGCLGNQPQEAKSLSRNTFQSFSESGIKLQVPGTDTKQESPTSQEVDAYHLLDSDQGVSSFRERSFNKAGKSSAFKATSESKQGIPVLSARLAVASSLSGEDSNSFDFCNTASDDKDCLYTSHQLRNNQGSQQAAVSTKEEVIPFQLGVLKPQITSITTTMHVCASLSRPTSPVIASAGLGLTVSITPRVSQRTVYSERAESQVSVVLSPLSRPLSVAPESPLSTRASLRGFSTRSGITLRYPQGLSISPVKSNKQFSVIPSREEVSELVVSVPTHSGSGTLDTGREHVSVSPFSVETSVSLRRSSLPKNVAAASSESDLFLRPSESVESDSCCEKMHACSLRESGSSDKSLTQEGSVVHEAAISSLVPPVQIMRRPPTVPVRAVETNCDEREALFSDRESDDFYGDMNESVNCRGENYDNDYVDYGDDDNRLHSHRSMQHRHRLFAPLMSRWRTSRRCSSRGSYKRSRRLASYDTVQCSDWNLAERLEQLEKIRVTNFEALEERQQQQGQQSCTTDGEDPCVGRCISKDLFTAGTNDDNDSGDREDKKKTEVGFSDWISFETTESKLANEKHLGNQTGRSLRSVSTPSSSRTLSNLIAKVSDKAVGDNDHDICDPNSQLNDVDECSVLSCTELTGKENRKIEEKYERELHDMGDMLLPTLGLGVTDDHLPNGDSSRHRSWGSSKGLRSSPHLLLRRTPRSTSLPYHRATSVIASLLQQFMLHDSCINSSKLLQSSSLPVVGDNMYTAATLTKDEPLKRGKRRKFVRWSQRHKNFGSVSRKLNHGNNANHPRAGSGKSGVRYAAPTQSPLEAPTTTIVAAGAAVTYAATPHVEKPAEKHLPRSTPVHERGKDRRRDGAQFSPCRNEVGSKMSQSLSHSPVSHGIRIGIRNFVSGSIGSNCVTGQFTSPMTARCVSNRRHRVACNPVFQSSTLTAGVLATATKRYPCSLQNTRFKFMTSTGSPPVASAGGGGALPFNRK</sequence>
<protein>
    <submittedName>
        <fullName evidence="2">WGS project CAEQ00000000 data, annotated contig 2346</fullName>
    </submittedName>
</protein>